<dbReference type="Proteomes" id="UP000729402">
    <property type="component" value="Unassembled WGS sequence"/>
</dbReference>
<name>A0A8J5SPB7_ZIZPA</name>
<comment type="caution">
    <text evidence="2">The sequence shown here is derived from an EMBL/GenBank/DDBJ whole genome shotgun (WGS) entry which is preliminary data.</text>
</comment>
<keyword evidence="3" id="KW-1185">Reference proteome</keyword>
<reference evidence="2" key="2">
    <citation type="submission" date="2021-02" db="EMBL/GenBank/DDBJ databases">
        <authorList>
            <person name="Kimball J.A."/>
            <person name="Haas M.W."/>
            <person name="Macchietto M."/>
            <person name="Kono T."/>
            <person name="Duquette J."/>
            <person name="Shao M."/>
        </authorList>
    </citation>
    <scope>NUCLEOTIDE SEQUENCE</scope>
    <source>
        <tissue evidence="2">Fresh leaf tissue</tissue>
    </source>
</reference>
<evidence type="ECO:0000256" key="1">
    <source>
        <dbReference type="SAM" id="MobiDB-lite"/>
    </source>
</evidence>
<dbReference type="AlphaFoldDB" id="A0A8J5SPB7"/>
<feature type="region of interest" description="Disordered" evidence="1">
    <location>
        <begin position="1"/>
        <end position="27"/>
    </location>
</feature>
<evidence type="ECO:0000313" key="2">
    <source>
        <dbReference type="EMBL" id="KAG8066413.1"/>
    </source>
</evidence>
<organism evidence="2 3">
    <name type="scientific">Zizania palustris</name>
    <name type="common">Northern wild rice</name>
    <dbReference type="NCBI Taxonomy" id="103762"/>
    <lineage>
        <taxon>Eukaryota</taxon>
        <taxon>Viridiplantae</taxon>
        <taxon>Streptophyta</taxon>
        <taxon>Embryophyta</taxon>
        <taxon>Tracheophyta</taxon>
        <taxon>Spermatophyta</taxon>
        <taxon>Magnoliopsida</taxon>
        <taxon>Liliopsida</taxon>
        <taxon>Poales</taxon>
        <taxon>Poaceae</taxon>
        <taxon>BOP clade</taxon>
        <taxon>Oryzoideae</taxon>
        <taxon>Oryzeae</taxon>
        <taxon>Zizaniinae</taxon>
        <taxon>Zizania</taxon>
    </lineage>
</organism>
<reference evidence="2" key="1">
    <citation type="journal article" date="2021" name="bioRxiv">
        <title>Whole Genome Assembly and Annotation of Northern Wild Rice, Zizania palustris L., Supports a Whole Genome Duplication in the Zizania Genus.</title>
        <authorList>
            <person name="Haas M."/>
            <person name="Kono T."/>
            <person name="Macchietto M."/>
            <person name="Millas R."/>
            <person name="McGilp L."/>
            <person name="Shao M."/>
            <person name="Duquette J."/>
            <person name="Hirsch C.N."/>
            <person name="Kimball J."/>
        </authorList>
    </citation>
    <scope>NUCLEOTIDE SEQUENCE</scope>
    <source>
        <tissue evidence="2">Fresh leaf tissue</tissue>
    </source>
</reference>
<proteinExistence type="predicted"/>
<gene>
    <name evidence="2" type="ORF">GUJ93_ZPchr0004g38648</name>
</gene>
<accession>A0A8J5SPB7</accession>
<evidence type="ECO:0000313" key="3">
    <source>
        <dbReference type="Proteomes" id="UP000729402"/>
    </source>
</evidence>
<feature type="region of interest" description="Disordered" evidence="1">
    <location>
        <begin position="49"/>
        <end position="68"/>
    </location>
</feature>
<protein>
    <submittedName>
        <fullName evidence="2">Uncharacterized protein</fullName>
    </submittedName>
</protein>
<sequence length="129" mass="14124">MDFFTPDHTSPLPTALTGDKETSAPPPSRICAAAVEGLRRAAAVEGPRRAAAVEGPRRGRRRGSAPLPPSWVRAAAAVEGQRRRRRRRGSAATSIYAALCLTLAITGAEPRSCRWREASLRRLEQRWIK</sequence>
<dbReference type="EMBL" id="JAAALK010000285">
    <property type="protein sequence ID" value="KAG8066413.1"/>
    <property type="molecule type" value="Genomic_DNA"/>
</dbReference>